<dbReference type="PANTHER" id="PTHR42722:SF1">
    <property type="entry name" value="VALINE DEHYDROGENASE"/>
    <property type="match status" value="1"/>
</dbReference>
<name>A0A843Y8U0_9RHOB</name>
<dbReference type="GO" id="GO:0000166">
    <property type="term" value="F:nucleotide binding"/>
    <property type="evidence" value="ECO:0007669"/>
    <property type="project" value="UniProtKB-KW"/>
</dbReference>
<dbReference type="InterPro" id="IPR006097">
    <property type="entry name" value="Glu/Leu/Phe/Val/Trp_DH_dimer"/>
</dbReference>
<evidence type="ECO:0000256" key="4">
    <source>
        <dbReference type="PIRSR" id="PIRSR000188-1"/>
    </source>
</evidence>
<dbReference type="PIRSF" id="PIRSF000188">
    <property type="entry name" value="Phe_leu_dh"/>
    <property type="match status" value="1"/>
</dbReference>
<dbReference type="AlphaFoldDB" id="A0A843Y8U0"/>
<evidence type="ECO:0000313" key="9">
    <source>
        <dbReference type="Proteomes" id="UP000444174"/>
    </source>
</evidence>
<sequence length="349" mass="36339">MQVTPVPSETHEAIYHVSDPDVGLLGFIAIHSTKLGPAAGGLRMRPYAAVDAALEDVKRLSEGMTFKNAAAGLPLGGGKAVIIGDPATDKTPELLKSFARAIQSLEGRYITAEDMGMTPSDMAILAQETDYAAGLADGEFASGDPSPITAQGIFNAIQTTWAQKHRSPTLVGVTVAVQGLGNVGWHLCDLLHQAHANLVVTDVDAERIAKAEVRFSAKSVQPDEIYGVEADIFAPCAIGGILNAQTIPTLKVSVVAGGANNQLATPQDAGQLHDRGILYAPDFVANGGGIINVATEVLQIRDRAGFVEAKLQALTGTLQKMLDQAETAGVSPADIAIATVEEQMSAQAA</sequence>
<dbReference type="EMBL" id="WIBF01000001">
    <property type="protein sequence ID" value="MQQ07431.1"/>
    <property type="molecule type" value="Genomic_DNA"/>
</dbReference>
<comment type="similarity">
    <text evidence="1 6">Belongs to the Glu/Leu/Phe/Val dehydrogenases family.</text>
</comment>
<dbReference type="SUPFAM" id="SSF51735">
    <property type="entry name" value="NAD(P)-binding Rossmann-fold domains"/>
    <property type="match status" value="1"/>
</dbReference>
<keyword evidence="9" id="KW-1185">Reference proteome</keyword>
<dbReference type="CDD" id="cd01075">
    <property type="entry name" value="NAD_bind_Leu_Phe_Val_DH"/>
    <property type="match status" value="1"/>
</dbReference>
<dbReference type="Pfam" id="PF00208">
    <property type="entry name" value="ELFV_dehydrog"/>
    <property type="match status" value="1"/>
</dbReference>
<feature type="binding site" evidence="5">
    <location>
        <begin position="179"/>
        <end position="184"/>
    </location>
    <ligand>
        <name>NAD(+)</name>
        <dbReference type="ChEBI" id="CHEBI:57540"/>
    </ligand>
</feature>
<dbReference type="Proteomes" id="UP000444174">
    <property type="component" value="Unassembled WGS sequence"/>
</dbReference>
<dbReference type="RefSeq" id="WP_153214314.1">
    <property type="nucleotide sequence ID" value="NZ_WIBF01000001.1"/>
</dbReference>
<dbReference type="GO" id="GO:0006520">
    <property type="term" value="P:amino acid metabolic process"/>
    <property type="evidence" value="ECO:0007669"/>
    <property type="project" value="InterPro"/>
</dbReference>
<evidence type="ECO:0000256" key="1">
    <source>
        <dbReference type="ARBA" id="ARBA00006382"/>
    </source>
</evidence>
<dbReference type="InterPro" id="IPR006096">
    <property type="entry name" value="Glu/Leu/Phe/Val/Trp_DH_C"/>
</dbReference>
<gene>
    <name evidence="8" type="ORF">GFB49_03110</name>
</gene>
<dbReference type="Pfam" id="PF02812">
    <property type="entry name" value="ELFV_dehydrog_N"/>
    <property type="match status" value="1"/>
</dbReference>
<dbReference type="InterPro" id="IPR006095">
    <property type="entry name" value="Glu/Leu/Phe/Val/Trp_DH"/>
</dbReference>
<proteinExistence type="inferred from homology"/>
<dbReference type="InterPro" id="IPR016211">
    <property type="entry name" value="Glu/Phe/Leu/Val/Trp_DH_bac/arc"/>
</dbReference>
<dbReference type="SUPFAM" id="SSF53223">
    <property type="entry name" value="Aminoacid dehydrogenase-like, N-terminal domain"/>
    <property type="match status" value="1"/>
</dbReference>
<reference evidence="8 9" key="1">
    <citation type="submission" date="2019-10" db="EMBL/GenBank/DDBJ databases">
        <title>Epibacterium sp. nov., isolated from seawater.</title>
        <authorList>
            <person name="Zhang X."/>
            <person name="Li N."/>
        </authorList>
    </citation>
    <scope>NUCLEOTIDE SEQUENCE [LARGE SCALE GENOMIC DNA]</scope>
    <source>
        <strain evidence="8 9">SM1979</strain>
    </source>
</reference>
<protein>
    <submittedName>
        <fullName evidence="8">Amino acid dehydrogenase</fullName>
    </submittedName>
</protein>
<evidence type="ECO:0000313" key="8">
    <source>
        <dbReference type="EMBL" id="MQQ07431.1"/>
    </source>
</evidence>
<organism evidence="8 9">
    <name type="scientific">Tritonibacter litoralis</name>
    <dbReference type="NCBI Taxonomy" id="2662264"/>
    <lineage>
        <taxon>Bacteria</taxon>
        <taxon>Pseudomonadati</taxon>
        <taxon>Pseudomonadota</taxon>
        <taxon>Alphaproteobacteria</taxon>
        <taxon>Rhodobacterales</taxon>
        <taxon>Paracoccaceae</taxon>
        <taxon>Tritonibacter</taxon>
    </lineage>
</organism>
<evidence type="ECO:0000256" key="5">
    <source>
        <dbReference type="PIRSR" id="PIRSR000188-2"/>
    </source>
</evidence>
<keyword evidence="5" id="KW-0547">Nucleotide-binding</keyword>
<evidence type="ECO:0000259" key="7">
    <source>
        <dbReference type="SMART" id="SM00839"/>
    </source>
</evidence>
<keyword evidence="2 6" id="KW-0560">Oxidoreductase</keyword>
<dbReference type="PANTHER" id="PTHR42722">
    <property type="entry name" value="LEUCINE DEHYDROGENASE"/>
    <property type="match status" value="1"/>
</dbReference>
<dbReference type="Gene3D" id="3.40.50.720">
    <property type="entry name" value="NAD(P)-binding Rossmann-like Domain"/>
    <property type="match status" value="1"/>
</dbReference>
<feature type="domain" description="Glutamate/phenylalanine/leucine/valine/L-tryptophan dehydrogenase C-terminal" evidence="7">
    <location>
        <begin position="143"/>
        <end position="348"/>
    </location>
</feature>
<dbReference type="PRINTS" id="PR00082">
    <property type="entry name" value="GLFDHDRGNASE"/>
</dbReference>
<dbReference type="PROSITE" id="PS00074">
    <property type="entry name" value="GLFV_DEHYDROGENASE"/>
    <property type="match status" value="1"/>
</dbReference>
<dbReference type="GO" id="GO:0016639">
    <property type="term" value="F:oxidoreductase activity, acting on the CH-NH2 group of donors, NAD or NADP as acceptor"/>
    <property type="evidence" value="ECO:0007669"/>
    <property type="project" value="InterPro"/>
</dbReference>
<evidence type="ECO:0000256" key="6">
    <source>
        <dbReference type="RuleBase" id="RU004417"/>
    </source>
</evidence>
<dbReference type="InterPro" id="IPR046346">
    <property type="entry name" value="Aminoacid_DH-like_N_sf"/>
</dbReference>
<evidence type="ECO:0000256" key="2">
    <source>
        <dbReference type="ARBA" id="ARBA00023002"/>
    </source>
</evidence>
<keyword evidence="3 5" id="KW-0520">NAD</keyword>
<dbReference type="Gene3D" id="3.40.50.10860">
    <property type="entry name" value="Leucine Dehydrogenase, chain A, domain 1"/>
    <property type="match status" value="1"/>
</dbReference>
<dbReference type="InterPro" id="IPR036291">
    <property type="entry name" value="NAD(P)-bd_dom_sf"/>
</dbReference>
<dbReference type="SMART" id="SM00839">
    <property type="entry name" value="ELFV_dehydrog"/>
    <property type="match status" value="1"/>
</dbReference>
<dbReference type="InterPro" id="IPR033524">
    <property type="entry name" value="Glu/Leu/Phe/Val_DH_AS"/>
</dbReference>
<evidence type="ECO:0000256" key="3">
    <source>
        <dbReference type="ARBA" id="ARBA00023027"/>
    </source>
</evidence>
<feature type="active site" description="Proton donor/acceptor" evidence="4">
    <location>
        <position position="79"/>
    </location>
</feature>
<comment type="caution">
    <text evidence="8">The sequence shown here is derived from an EMBL/GenBank/DDBJ whole genome shotgun (WGS) entry which is preliminary data.</text>
</comment>
<accession>A0A843Y8U0</accession>